<reference evidence="2" key="1">
    <citation type="journal article" date="2023" name="Mol. Biol. Evol.">
        <title>Third-Generation Sequencing Reveals the Adaptive Role of the Epigenome in Three Deep-Sea Polychaetes.</title>
        <authorList>
            <person name="Perez M."/>
            <person name="Aroh O."/>
            <person name="Sun Y."/>
            <person name="Lan Y."/>
            <person name="Juniper S.K."/>
            <person name="Young C.R."/>
            <person name="Angers B."/>
            <person name="Qian P.Y."/>
        </authorList>
    </citation>
    <scope>NUCLEOTIDE SEQUENCE</scope>
    <source>
        <strain evidence="2">R07B-5</strain>
    </source>
</reference>
<accession>A0AAD9UDF2</accession>
<organism evidence="2 3">
    <name type="scientific">Ridgeia piscesae</name>
    <name type="common">Tubeworm</name>
    <dbReference type="NCBI Taxonomy" id="27915"/>
    <lineage>
        <taxon>Eukaryota</taxon>
        <taxon>Metazoa</taxon>
        <taxon>Spiralia</taxon>
        <taxon>Lophotrochozoa</taxon>
        <taxon>Annelida</taxon>
        <taxon>Polychaeta</taxon>
        <taxon>Sedentaria</taxon>
        <taxon>Canalipalpata</taxon>
        <taxon>Sabellida</taxon>
        <taxon>Siboglinidae</taxon>
        <taxon>Ridgeia</taxon>
    </lineage>
</organism>
<dbReference type="Proteomes" id="UP001209878">
    <property type="component" value="Unassembled WGS sequence"/>
</dbReference>
<protein>
    <recommendedName>
        <fullName evidence="4">Serine/threonine-protein kinase 19</fullName>
    </recommendedName>
</protein>
<proteinExistence type="inferred from homology"/>
<name>A0AAD9UDF2_RIDPI</name>
<evidence type="ECO:0008006" key="4">
    <source>
        <dbReference type="Google" id="ProtNLM"/>
    </source>
</evidence>
<evidence type="ECO:0000313" key="2">
    <source>
        <dbReference type="EMBL" id="KAK2185284.1"/>
    </source>
</evidence>
<dbReference type="Pfam" id="PF10494">
    <property type="entry name" value="Stk19"/>
    <property type="match status" value="1"/>
</dbReference>
<comment type="caution">
    <text evidence="2">The sequence shown here is derived from an EMBL/GenBank/DDBJ whole genome shotgun (WGS) entry which is preliminary data.</text>
</comment>
<evidence type="ECO:0000313" key="3">
    <source>
        <dbReference type="Proteomes" id="UP001209878"/>
    </source>
</evidence>
<evidence type="ECO:0000256" key="1">
    <source>
        <dbReference type="ARBA" id="ARBA00093458"/>
    </source>
</evidence>
<dbReference type="EMBL" id="JAODUO010000241">
    <property type="protein sequence ID" value="KAK2185284.1"/>
    <property type="molecule type" value="Genomic_DNA"/>
</dbReference>
<comment type="similarity">
    <text evidence="1">Belongs to the STK19 family.</text>
</comment>
<dbReference type="InterPro" id="IPR018865">
    <property type="entry name" value="STK19-like"/>
</dbReference>
<dbReference type="PANTHER" id="PTHR15243">
    <property type="entry name" value="SERINE/THREONINE-PROTEIN KINASE 19"/>
    <property type="match status" value="1"/>
</dbReference>
<gene>
    <name evidence="2" type="ORF">NP493_241g06058</name>
</gene>
<dbReference type="PANTHER" id="PTHR15243:SF0">
    <property type="entry name" value="SERINE_THREONINE-PROTEIN KINASE 19"/>
    <property type="match status" value="1"/>
</dbReference>
<sequence length="253" mass="29321">MSCKRSILPEGCRNRKRICTSRKQDDDVSHTKWDANEHFETATLPSDTKAALLYLKNLFPLEKFEGRLPPIMTKHQLYSIIHNRTLVDKELEDLRICGEVRLFKLGSKADEFFIVFTQDYTSHVQKFIAGMSVNKVVIDKFLSTVISRCQDVSLNKQTMLYDFHFKDEDITQLVKACVLTVRDVGSWWVSIPAAGLYMKSFTRGRKAILTMIKKCKYKEILQSELEVRKLPKVARLGMTYHIHDIIGAELVEW</sequence>
<keyword evidence="3" id="KW-1185">Reference proteome</keyword>
<dbReference type="GO" id="GO:0046579">
    <property type="term" value="P:positive regulation of Ras protein signal transduction"/>
    <property type="evidence" value="ECO:0007669"/>
    <property type="project" value="TreeGrafter"/>
</dbReference>
<dbReference type="AlphaFoldDB" id="A0AAD9UDF2"/>